<sequence length="358" mass="40234">MGLAVVRELRAARPAASAEQLEAFEQDLVAGFVLARAAAGLADESIRKDVGYVMEFRESMGRHLWTARPDDVDRYLAVRCKGQAHNTLRIKAQAIAVFWQYLELRHRAEIHAVTGDLVECPVDELNRPSGNWRLNLRVPPTDAEIRRLFDGWRDELASTRKYLPAARNFSAARLWCLVGLRIGETHHLDIADVKWELGVFGKLHVRFGKGSRGRGPKPRMVSLINGGRELTAWFVEDVRGQFDDAWDQPGAPLLPSERHGVGSACSRASKEALRSGLDKAVTRHLPAWKGRLTPHVLRHYCASSLYRGGMDIVAIQELLGHDWIATTMGYVHVHRAHVDESWIRAAQRSETRLGKANR</sequence>
<dbReference type="RefSeq" id="WP_120332027.1">
    <property type="nucleotide sequence ID" value="NZ_RAQQ01000038.1"/>
</dbReference>
<evidence type="ECO:0000259" key="2">
    <source>
        <dbReference type="PROSITE" id="PS51898"/>
    </source>
</evidence>
<dbReference type="GO" id="GO:0015074">
    <property type="term" value="P:DNA integration"/>
    <property type="evidence" value="ECO:0007669"/>
    <property type="project" value="InterPro"/>
</dbReference>
<dbReference type="EMBL" id="RAQQ01000038">
    <property type="protein sequence ID" value="RKF23657.1"/>
    <property type="molecule type" value="Genomic_DNA"/>
</dbReference>
<dbReference type="GO" id="GO:0003677">
    <property type="term" value="F:DNA binding"/>
    <property type="evidence" value="ECO:0007669"/>
    <property type="project" value="InterPro"/>
</dbReference>
<dbReference type="PROSITE" id="PS51898">
    <property type="entry name" value="TYR_RECOMBINASE"/>
    <property type="match status" value="1"/>
</dbReference>
<organism evidence="3 4">
    <name type="scientific">Micromonospora globbae</name>
    <dbReference type="NCBI Taxonomy" id="1894969"/>
    <lineage>
        <taxon>Bacteria</taxon>
        <taxon>Bacillati</taxon>
        <taxon>Actinomycetota</taxon>
        <taxon>Actinomycetes</taxon>
        <taxon>Micromonosporales</taxon>
        <taxon>Micromonosporaceae</taxon>
        <taxon>Micromonospora</taxon>
    </lineage>
</organism>
<dbReference type="OrthoDB" id="3698359at2"/>
<name>A0A420ESK7_9ACTN</name>
<dbReference type="Pfam" id="PF00589">
    <property type="entry name" value="Phage_integrase"/>
    <property type="match status" value="1"/>
</dbReference>
<proteinExistence type="predicted"/>
<evidence type="ECO:0000313" key="3">
    <source>
        <dbReference type="EMBL" id="RKF23657.1"/>
    </source>
</evidence>
<dbReference type="InterPro" id="IPR050090">
    <property type="entry name" value="Tyrosine_recombinase_XerCD"/>
</dbReference>
<reference evidence="3 4" key="1">
    <citation type="journal article" date="2018" name="Int. J. Syst. Evol. Microbiol.">
        <title>Micromonospora globbae sp. nov., an endophytic actinomycete isolated from roots of Globba winitii C. H. Wright.</title>
        <authorList>
            <person name="Kuncharoen N."/>
            <person name="Pittayakhajonwut P."/>
            <person name="Tanasupawat S."/>
        </authorList>
    </citation>
    <scope>NUCLEOTIDE SEQUENCE [LARGE SCALE GENOMIC DNA]</scope>
    <source>
        <strain evidence="3 4">WPS1-2</strain>
    </source>
</reference>
<dbReference type="SUPFAM" id="SSF56349">
    <property type="entry name" value="DNA breaking-rejoining enzymes"/>
    <property type="match status" value="1"/>
</dbReference>
<dbReference type="GO" id="GO:0006310">
    <property type="term" value="P:DNA recombination"/>
    <property type="evidence" value="ECO:0007669"/>
    <property type="project" value="UniProtKB-KW"/>
</dbReference>
<dbReference type="Proteomes" id="UP000285744">
    <property type="component" value="Unassembled WGS sequence"/>
</dbReference>
<evidence type="ECO:0000313" key="4">
    <source>
        <dbReference type="Proteomes" id="UP000285744"/>
    </source>
</evidence>
<dbReference type="AlphaFoldDB" id="A0A420ESK7"/>
<protein>
    <submittedName>
        <fullName evidence="3">Site-specific integrase</fullName>
    </submittedName>
</protein>
<dbReference type="InterPro" id="IPR011010">
    <property type="entry name" value="DNA_brk_join_enz"/>
</dbReference>
<comment type="caution">
    <text evidence="3">The sequence shown here is derived from an EMBL/GenBank/DDBJ whole genome shotgun (WGS) entry which is preliminary data.</text>
</comment>
<evidence type="ECO:0000256" key="1">
    <source>
        <dbReference type="ARBA" id="ARBA00023172"/>
    </source>
</evidence>
<dbReference type="Gene3D" id="1.10.443.10">
    <property type="entry name" value="Intergrase catalytic core"/>
    <property type="match status" value="1"/>
</dbReference>
<dbReference type="InterPro" id="IPR002104">
    <property type="entry name" value="Integrase_catalytic"/>
</dbReference>
<dbReference type="PANTHER" id="PTHR30349:SF81">
    <property type="entry name" value="TYROSINE RECOMBINASE XERC"/>
    <property type="match status" value="1"/>
</dbReference>
<gene>
    <name evidence="3" type="ORF">D7I43_30470</name>
</gene>
<dbReference type="PANTHER" id="PTHR30349">
    <property type="entry name" value="PHAGE INTEGRASE-RELATED"/>
    <property type="match status" value="1"/>
</dbReference>
<keyword evidence="1" id="KW-0233">DNA recombination</keyword>
<feature type="domain" description="Tyr recombinase" evidence="2">
    <location>
        <begin position="135"/>
        <end position="343"/>
    </location>
</feature>
<accession>A0A420ESK7</accession>
<dbReference type="CDD" id="cd00397">
    <property type="entry name" value="DNA_BRE_C"/>
    <property type="match status" value="1"/>
</dbReference>
<dbReference type="InterPro" id="IPR013762">
    <property type="entry name" value="Integrase-like_cat_sf"/>
</dbReference>